<comment type="caution">
    <text evidence="3">The sequence shown here is derived from an EMBL/GenBank/DDBJ whole genome shotgun (WGS) entry which is preliminary data.</text>
</comment>
<evidence type="ECO:0000313" key="3">
    <source>
        <dbReference type="EMBL" id="OPC66136.1"/>
    </source>
</evidence>
<keyword evidence="1" id="KW-0472">Membrane</keyword>
<evidence type="ECO:0000313" key="4">
    <source>
        <dbReference type="Proteomes" id="UP000190813"/>
    </source>
</evidence>
<dbReference type="Pfam" id="PF01757">
    <property type="entry name" value="Acyl_transf_3"/>
    <property type="match status" value="1"/>
</dbReference>
<evidence type="ECO:0000259" key="2">
    <source>
        <dbReference type="Pfam" id="PF01757"/>
    </source>
</evidence>
<dbReference type="PANTHER" id="PTHR36927">
    <property type="entry name" value="BLR4337 PROTEIN"/>
    <property type="match status" value="1"/>
</dbReference>
<name>A0A1T3MNM7_9FLAO</name>
<feature type="transmembrane region" description="Helical" evidence="1">
    <location>
        <begin position="69"/>
        <end position="88"/>
    </location>
</feature>
<evidence type="ECO:0000256" key="1">
    <source>
        <dbReference type="SAM" id="Phobius"/>
    </source>
</evidence>
<feature type="transmembrane region" description="Helical" evidence="1">
    <location>
        <begin position="151"/>
        <end position="169"/>
    </location>
</feature>
<dbReference type="InterPro" id="IPR002656">
    <property type="entry name" value="Acyl_transf_3_dom"/>
</dbReference>
<feature type="domain" description="Acyltransferase 3" evidence="2">
    <location>
        <begin position="11"/>
        <end position="380"/>
    </location>
</feature>
<reference evidence="3 4" key="1">
    <citation type="submission" date="2016-06" db="EMBL/GenBank/DDBJ databases">
        <title>Revisiting the taxonomy of the Elizabethkingia Genus based on Whole-Genome Sequencing, Optical Mapping, and MALDI-TOF.</title>
        <authorList>
            <person name="Nicholson A.C."/>
        </authorList>
    </citation>
    <scope>NUCLEOTIDE SEQUENCE [LARGE SCALE GENOMIC DNA]</scope>
    <source>
        <strain evidence="3 4">G4070</strain>
    </source>
</reference>
<dbReference type="AlphaFoldDB" id="A0A1T3MNM7"/>
<feature type="transmembrane region" description="Helical" evidence="1">
    <location>
        <begin position="364"/>
        <end position="386"/>
    </location>
</feature>
<proteinExistence type="predicted"/>
<dbReference type="GO" id="GO:0016747">
    <property type="term" value="F:acyltransferase activity, transferring groups other than amino-acyl groups"/>
    <property type="evidence" value="ECO:0007669"/>
    <property type="project" value="InterPro"/>
</dbReference>
<sequence>MTTLKKTGKILWVDYLRSSITVLVVAHHSSLAYTTFAKADDKIYINSTAPIIDSKRWIGLDIFENFNDIFFMFLMFFISGLFVIKSIKSKDTSSFIKDRFYRLFIPFWLLGVPAMLLAYFPAYYTLHHNANIVNYIFDFFSVEQWPVGPPWFIWVLFVFNFIFAAFYPLCKEALEKASNYINHFSGKPFVFFIILFALTWITYVPISYSIGQGTWTGWGPFDFQLSRILAYFGYFVFGAIVGNSDFSNGIFSKKFAIIRNTKYWILTTVLLYAALTINNEYRILEDLVNQKTMSSFNAWMIYLSLYTAICTVSCITFISIFRYLVKDSQKWWNSLSDNAYMIYLIHYIFVVWVQFMLLDIDIPAIIKFSIVLITALLMSMGTSILLRKIDIIKKYV</sequence>
<keyword evidence="1" id="KW-1133">Transmembrane helix</keyword>
<protein>
    <recommendedName>
        <fullName evidence="2">Acyltransferase 3 domain-containing protein</fullName>
    </recommendedName>
</protein>
<dbReference type="RefSeq" id="WP_078771693.1">
    <property type="nucleotide sequence ID" value="NZ_CBCSBR010000005.1"/>
</dbReference>
<dbReference type="InterPro" id="IPR050623">
    <property type="entry name" value="Glucan_succinyl_AcylTrfase"/>
</dbReference>
<dbReference type="PANTHER" id="PTHR36927:SF4">
    <property type="entry name" value="BLR5718 PROTEIN"/>
    <property type="match status" value="1"/>
</dbReference>
<keyword evidence="4" id="KW-1185">Reference proteome</keyword>
<dbReference type="EMBL" id="MAHX01000013">
    <property type="protein sequence ID" value="OPC66136.1"/>
    <property type="molecule type" value="Genomic_DNA"/>
</dbReference>
<gene>
    <name evidence="3" type="ORF">BAZ10_02585</name>
</gene>
<feature type="transmembrane region" description="Helical" evidence="1">
    <location>
        <begin position="100"/>
        <end position="120"/>
    </location>
</feature>
<dbReference type="Proteomes" id="UP000190813">
    <property type="component" value="Unassembled WGS sequence"/>
</dbReference>
<feature type="transmembrane region" description="Helical" evidence="1">
    <location>
        <begin position="228"/>
        <end position="251"/>
    </location>
</feature>
<feature type="transmembrane region" description="Helical" evidence="1">
    <location>
        <begin position="299"/>
        <end position="325"/>
    </location>
</feature>
<keyword evidence="1" id="KW-0812">Transmembrane</keyword>
<organism evidence="3 4">
    <name type="scientific">Elizabethkingia occulta</name>
    <dbReference type="NCBI Taxonomy" id="1867263"/>
    <lineage>
        <taxon>Bacteria</taxon>
        <taxon>Pseudomonadati</taxon>
        <taxon>Bacteroidota</taxon>
        <taxon>Flavobacteriia</taxon>
        <taxon>Flavobacteriales</taxon>
        <taxon>Weeksellaceae</taxon>
        <taxon>Elizabethkingia</taxon>
    </lineage>
</organism>
<feature type="transmembrane region" description="Helical" evidence="1">
    <location>
        <begin position="189"/>
        <end position="208"/>
    </location>
</feature>
<accession>A0A1T3MNM7</accession>
<feature type="transmembrane region" description="Helical" evidence="1">
    <location>
        <begin position="263"/>
        <end position="279"/>
    </location>
</feature>
<feature type="transmembrane region" description="Helical" evidence="1">
    <location>
        <begin position="337"/>
        <end position="358"/>
    </location>
</feature>